<evidence type="ECO:0000256" key="1">
    <source>
        <dbReference type="ARBA" id="ARBA00023015"/>
    </source>
</evidence>
<organism evidence="5 6">
    <name type="scientific">Duganella margarita</name>
    <dbReference type="NCBI Taxonomy" id="2692170"/>
    <lineage>
        <taxon>Bacteria</taxon>
        <taxon>Pseudomonadati</taxon>
        <taxon>Pseudomonadota</taxon>
        <taxon>Betaproteobacteria</taxon>
        <taxon>Burkholderiales</taxon>
        <taxon>Oxalobacteraceae</taxon>
        <taxon>Telluria group</taxon>
        <taxon>Duganella</taxon>
    </lineage>
</organism>
<dbReference type="Gene3D" id="1.20.120.530">
    <property type="entry name" value="GntR ligand-binding domain-like"/>
    <property type="match status" value="1"/>
</dbReference>
<dbReference type="GO" id="GO:0003700">
    <property type="term" value="F:DNA-binding transcription factor activity"/>
    <property type="evidence" value="ECO:0007669"/>
    <property type="project" value="InterPro"/>
</dbReference>
<evidence type="ECO:0000313" key="5">
    <source>
        <dbReference type="EMBL" id="MYM75367.1"/>
    </source>
</evidence>
<evidence type="ECO:0000313" key="6">
    <source>
        <dbReference type="Proteomes" id="UP000469734"/>
    </source>
</evidence>
<dbReference type="PANTHER" id="PTHR43537">
    <property type="entry name" value="TRANSCRIPTIONAL REGULATOR, GNTR FAMILY"/>
    <property type="match status" value="1"/>
</dbReference>
<dbReference type="PANTHER" id="PTHR43537:SF45">
    <property type="entry name" value="GNTR FAMILY REGULATORY PROTEIN"/>
    <property type="match status" value="1"/>
</dbReference>
<reference evidence="5 6" key="1">
    <citation type="submission" date="2019-12" db="EMBL/GenBank/DDBJ databases">
        <title>Novel species isolated from a subtropical stream in China.</title>
        <authorList>
            <person name="Lu H."/>
        </authorList>
    </citation>
    <scope>NUCLEOTIDE SEQUENCE [LARGE SCALE GENOMIC DNA]</scope>
    <source>
        <strain evidence="5 6">FT134W</strain>
    </source>
</reference>
<dbReference type="InterPro" id="IPR008920">
    <property type="entry name" value="TF_FadR/GntR_C"/>
</dbReference>
<keyword evidence="1" id="KW-0805">Transcription regulation</keyword>
<dbReference type="Pfam" id="PF07729">
    <property type="entry name" value="FCD"/>
    <property type="match status" value="1"/>
</dbReference>
<accession>A0A7X4KJI6</accession>
<comment type="caution">
    <text evidence="5">The sequence shown here is derived from an EMBL/GenBank/DDBJ whole genome shotgun (WGS) entry which is preliminary data.</text>
</comment>
<evidence type="ECO:0000256" key="2">
    <source>
        <dbReference type="ARBA" id="ARBA00023125"/>
    </source>
</evidence>
<dbReference type="EMBL" id="WWCR01000037">
    <property type="protein sequence ID" value="MYM75367.1"/>
    <property type="molecule type" value="Genomic_DNA"/>
</dbReference>
<dbReference type="CDD" id="cd07377">
    <property type="entry name" value="WHTH_GntR"/>
    <property type="match status" value="1"/>
</dbReference>
<protein>
    <submittedName>
        <fullName evidence="5">FCD domain-containing protein</fullName>
    </submittedName>
</protein>
<dbReference type="AlphaFoldDB" id="A0A7X4KJI6"/>
<keyword evidence="2" id="KW-0238">DNA-binding</keyword>
<dbReference type="PROSITE" id="PS50949">
    <property type="entry name" value="HTH_GNTR"/>
    <property type="match status" value="1"/>
</dbReference>
<dbReference type="InterPro" id="IPR036390">
    <property type="entry name" value="WH_DNA-bd_sf"/>
</dbReference>
<evidence type="ECO:0000259" key="4">
    <source>
        <dbReference type="PROSITE" id="PS50949"/>
    </source>
</evidence>
<dbReference type="InterPro" id="IPR000524">
    <property type="entry name" value="Tscrpt_reg_HTH_GntR"/>
</dbReference>
<dbReference type="Pfam" id="PF00392">
    <property type="entry name" value="GntR"/>
    <property type="match status" value="1"/>
</dbReference>
<dbReference type="RefSeq" id="WP_161052067.1">
    <property type="nucleotide sequence ID" value="NZ_WWCR01000037.1"/>
</dbReference>
<dbReference type="Proteomes" id="UP000469734">
    <property type="component" value="Unassembled WGS sequence"/>
</dbReference>
<dbReference type="InterPro" id="IPR011711">
    <property type="entry name" value="GntR_C"/>
</dbReference>
<dbReference type="SMART" id="SM00895">
    <property type="entry name" value="FCD"/>
    <property type="match status" value="1"/>
</dbReference>
<feature type="domain" description="HTH gntR-type" evidence="4">
    <location>
        <begin position="16"/>
        <end position="83"/>
    </location>
</feature>
<proteinExistence type="predicted"/>
<dbReference type="SMART" id="SM00345">
    <property type="entry name" value="HTH_GNTR"/>
    <property type="match status" value="1"/>
</dbReference>
<evidence type="ECO:0000256" key="3">
    <source>
        <dbReference type="ARBA" id="ARBA00023163"/>
    </source>
</evidence>
<gene>
    <name evidence="5" type="ORF">GTP56_24670</name>
</gene>
<sequence>MEWQQSASQFELDKSQTAANQVYVHLRDQILKMSMRPGTVLSRADLSRYYGVSATPIRDATLRLAEEGLVDVFPQHGTRVSGIDIDAAKYAHFLRLSLELEIARKLSGGHPADLPKELYALIDKQRGYLETQNFDAFVQVDLEFHHRLFVAANMEDLWVFMRSKSGNMDRLRRLHVPLNGKADGVLQEHADLAAAIANGNAYAAESLVRRHLSGTMSKLRALRERYPGLLMPEDTVVPELLTSGTTSLLPTP</sequence>
<name>A0A7X4KJI6_9BURK</name>
<dbReference type="Gene3D" id="1.10.10.10">
    <property type="entry name" value="Winged helix-like DNA-binding domain superfamily/Winged helix DNA-binding domain"/>
    <property type="match status" value="1"/>
</dbReference>
<dbReference type="SUPFAM" id="SSF48008">
    <property type="entry name" value="GntR ligand-binding domain-like"/>
    <property type="match status" value="1"/>
</dbReference>
<dbReference type="InterPro" id="IPR036388">
    <property type="entry name" value="WH-like_DNA-bd_sf"/>
</dbReference>
<dbReference type="SUPFAM" id="SSF46785">
    <property type="entry name" value="Winged helix' DNA-binding domain"/>
    <property type="match status" value="1"/>
</dbReference>
<keyword evidence="3" id="KW-0804">Transcription</keyword>
<dbReference type="GO" id="GO:0003677">
    <property type="term" value="F:DNA binding"/>
    <property type="evidence" value="ECO:0007669"/>
    <property type="project" value="UniProtKB-KW"/>
</dbReference>